<accession>A0ABN9BD42</accession>
<sequence length="80" mass="8450">MALRSQVPRWMAPPLRGKQWSVQCLSVQGPCVSDVPASRVTSPRCGETKGGTLAGAAALEGRGRLPGQHVLCARPLSSLR</sequence>
<gene>
    <name evidence="1" type="ORF">SPARVUS_LOCUS2660054</name>
</gene>
<keyword evidence="2" id="KW-1185">Reference proteome</keyword>
<comment type="caution">
    <text evidence="1">The sequence shown here is derived from an EMBL/GenBank/DDBJ whole genome shotgun (WGS) entry which is preliminary data.</text>
</comment>
<evidence type="ECO:0000313" key="2">
    <source>
        <dbReference type="Proteomes" id="UP001162483"/>
    </source>
</evidence>
<proteinExistence type="predicted"/>
<organism evidence="1 2">
    <name type="scientific">Staurois parvus</name>
    <dbReference type="NCBI Taxonomy" id="386267"/>
    <lineage>
        <taxon>Eukaryota</taxon>
        <taxon>Metazoa</taxon>
        <taxon>Chordata</taxon>
        <taxon>Craniata</taxon>
        <taxon>Vertebrata</taxon>
        <taxon>Euteleostomi</taxon>
        <taxon>Amphibia</taxon>
        <taxon>Batrachia</taxon>
        <taxon>Anura</taxon>
        <taxon>Neobatrachia</taxon>
        <taxon>Ranoidea</taxon>
        <taxon>Ranidae</taxon>
        <taxon>Staurois</taxon>
    </lineage>
</organism>
<evidence type="ECO:0000313" key="1">
    <source>
        <dbReference type="EMBL" id="CAI9545463.1"/>
    </source>
</evidence>
<name>A0ABN9BD42_9NEOB</name>
<reference evidence="1" key="1">
    <citation type="submission" date="2023-05" db="EMBL/GenBank/DDBJ databases">
        <authorList>
            <person name="Stuckert A."/>
        </authorList>
    </citation>
    <scope>NUCLEOTIDE SEQUENCE</scope>
</reference>
<protein>
    <submittedName>
        <fullName evidence="1">Uncharacterized protein</fullName>
    </submittedName>
</protein>
<dbReference type="Proteomes" id="UP001162483">
    <property type="component" value="Unassembled WGS sequence"/>
</dbReference>
<dbReference type="EMBL" id="CATNWA010003466">
    <property type="protein sequence ID" value="CAI9545463.1"/>
    <property type="molecule type" value="Genomic_DNA"/>
</dbReference>